<dbReference type="PANTHER" id="PTHR12757:SF1">
    <property type="entry name" value="PROTEIN SALIVARY GLANDS MARRED"/>
    <property type="match status" value="1"/>
</dbReference>
<dbReference type="GO" id="GO:0042981">
    <property type="term" value="P:regulation of apoptotic process"/>
    <property type="evidence" value="ECO:0007669"/>
    <property type="project" value="InterPro"/>
</dbReference>
<protein>
    <recommendedName>
        <fullName evidence="3">Tumor necrosis factor alpha-induced protein 8-like protein</fullName>
    </recommendedName>
</protein>
<comment type="caution">
    <text evidence="1">The sequence shown here is derived from an EMBL/GenBank/DDBJ whole genome shotgun (WGS) entry which is preliminary data.</text>
</comment>
<dbReference type="GO" id="GO:0005737">
    <property type="term" value="C:cytoplasm"/>
    <property type="evidence" value="ECO:0007669"/>
    <property type="project" value="TreeGrafter"/>
</dbReference>
<proteinExistence type="predicted"/>
<sequence length="289" mass="33034">MFVYLQASAFVEQEIIDFSLSLHYKQICTFRNKTMTDKKISTTINSNDGTNKIVEKYLKESDNEEDSVTTTTTITAATVSTSVSQQFASQLEGFIESDEEETAVPASAQSLGIRAQKKLLSKISSKSVVKVFIDDTSSHVLDNLHKLIRAYSDSKKEADKLLKSIIKTIVKLGILYKNNLFNEYELKLIEDFRSRFHSLSKAIVTFYEVDFTFDRVFLTRMCKECQDLTHKIISTHLTQKSHIRIDYIFNYLSNLQFIEYVFNSNSTATRAIIKEIVQDMNSLMDAGLL</sequence>
<dbReference type="FunFam" id="1.20.1440.160:FF:000001">
    <property type="entry name" value="Tumor necrosis factor alpha-induced protein 8-like 1"/>
    <property type="match status" value="1"/>
</dbReference>
<dbReference type="EMBL" id="CAJNOO010000430">
    <property type="protein sequence ID" value="CAF0941139.1"/>
    <property type="molecule type" value="Genomic_DNA"/>
</dbReference>
<reference evidence="1" key="1">
    <citation type="submission" date="2021-02" db="EMBL/GenBank/DDBJ databases">
        <authorList>
            <person name="Nowell W R."/>
        </authorList>
    </citation>
    <scope>NUCLEOTIDE SEQUENCE</scope>
</reference>
<evidence type="ECO:0000313" key="2">
    <source>
        <dbReference type="Proteomes" id="UP000663882"/>
    </source>
</evidence>
<gene>
    <name evidence="1" type="ORF">RFH988_LOCUS11090</name>
</gene>
<evidence type="ECO:0000313" key="1">
    <source>
        <dbReference type="EMBL" id="CAF0941139.1"/>
    </source>
</evidence>
<accession>A0A814CJW3</accession>
<dbReference type="Proteomes" id="UP000663882">
    <property type="component" value="Unassembled WGS sequence"/>
</dbReference>
<dbReference type="PANTHER" id="PTHR12757">
    <property type="entry name" value="TUMOR NECROSIS FACTOR INDUCED PROTEIN"/>
    <property type="match status" value="1"/>
</dbReference>
<dbReference type="Pfam" id="PF05527">
    <property type="entry name" value="TNFAIP8"/>
    <property type="match status" value="1"/>
</dbReference>
<dbReference type="InterPro" id="IPR038355">
    <property type="entry name" value="TNFAIP8_sf"/>
</dbReference>
<dbReference type="Gene3D" id="1.20.1440.160">
    <property type="entry name" value="Tumor necrosis factor alpha-induced protein 8-like"/>
    <property type="match status" value="1"/>
</dbReference>
<name>A0A814CJW3_9BILA</name>
<dbReference type="OrthoDB" id="10055976at2759"/>
<organism evidence="1 2">
    <name type="scientific">Rotaria sordida</name>
    <dbReference type="NCBI Taxonomy" id="392033"/>
    <lineage>
        <taxon>Eukaryota</taxon>
        <taxon>Metazoa</taxon>
        <taxon>Spiralia</taxon>
        <taxon>Gnathifera</taxon>
        <taxon>Rotifera</taxon>
        <taxon>Eurotatoria</taxon>
        <taxon>Bdelloidea</taxon>
        <taxon>Philodinida</taxon>
        <taxon>Philodinidae</taxon>
        <taxon>Rotaria</taxon>
    </lineage>
</organism>
<dbReference type="AlphaFoldDB" id="A0A814CJW3"/>
<evidence type="ECO:0008006" key="3">
    <source>
        <dbReference type="Google" id="ProtNLM"/>
    </source>
</evidence>
<dbReference type="InterPro" id="IPR008477">
    <property type="entry name" value="TNFAIP8-like"/>
</dbReference>